<dbReference type="Proteomes" id="UP000807115">
    <property type="component" value="Chromosome 6"/>
</dbReference>
<dbReference type="AlphaFoldDB" id="A0A921QQ98"/>
<reference evidence="2" key="2">
    <citation type="submission" date="2020-10" db="EMBL/GenBank/DDBJ databases">
        <authorList>
            <person name="Cooper E.A."/>
            <person name="Brenton Z.W."/>
            <person name="Flinn B.S."/>
            <person name="Jenkins J."/>
            <person name="Shu S."/>
            <person name="Flowers D."/>
            <person name="Luo F."/>
            <person name="Wang Y."/>
            <person name="Xia P."/>
            <person name="Barry K."/>
            <person name="Daum C."/>
            <person name="Lipzen A."/>
            <person name="Yoshinaga Y."/>
            <person name="Schmutz J."/>
            <person name="Saski C."/>
            <person name="Vermerris W."/>
            <person name="Kresovich S."/>
        </authorList>
    </citation>
    <scope>NUCLEOTIDE SEQUENCE</scope>
</reference>
<organism evidence="2 3">
    <name type="scientific">Sorghum bicolor</name>
    <name type="common">Sorghum</name>
    <name type="synonym">Sorghum vulgare</name>
    <dbReference type="NCBI Taxonomy" id="4558"/>
    <lineage>
        <taxon>Eukaryota</taxon>
        <taxon>Viridiplantae</taxon>
        <taxon>Streptophyta</taxon>
        <taxon>Embryophyta</taxon>
        <taxon>Tracheophyta</taxon>
        <taxon>Spermatophyta</taxon>
        <taxon>Magnoliopsida</taxon>
        <taxon>Liliopsida</taxon>
        <taxon>Poales</taxon>
        <taxon>Poaceae</taxon>
        <taxon>PACMAD clade</taxon>
        <taxon>Panicoideae</taxon>
        <taxon>Andropogonodae</taxon>
        <taxon>Andropogoneae</taxon>
        <taxon>Sorghinae</taxon>
        <taxon>Sorghum</taxon>
    </lineage>
</organism>
<reference evidence="2" key="1">
    <citation type="journal article" date="2019" name="BMC Genomics">
        <title>A new reference genome for Sorghum bicolor reveals high levels of sequence similarity between sweet and grain genotypes: implications for the genetics of sugar metabolism.</title>
        <authorList>
            <person name="Cooper E.A."/>
            <person name="Brenton Z.W."/>
            <person name="Flinn B.S."/>
            <person name="Jenkins J."/>
            <person name="Shu S."/>
            <person name="Flowers D."/>
            <person name="Luo F."/>
            <person name="Wang Y."/>
            <person name="Xia P."/>
            <person name="Barry K."/>
            <person name="Daum C."/>
            <person name="Lipzen A."/>
            <person name="Yoshinaga Y."/>
            <person name="Schmutz J."/>
            <person name="Saski C."/>
            <person name="Vermerris W."/>
            <person name="Kresovich S."/>
        </authorList>
    </citation>
    <scope>NUCLEOTIDE SEQUENCE</scope>
</reference>
<dbReference type="EMBL" id="CM027685">
    <property type="protein sequence ID" value="KAG0525811.1"/>
    <property type="molecule type" value="Genomic_DNA"/>
</dbReference>
<evidence type="ECO:0000313" key="3">
    <source>
        <dbReference type="Proteomes" id="UP000807115"/>
    </source>
</evidence>
<accession>A0A921QQ98</accession>
<name>A0A921QQ98_SORBI</name>
<evidence type="ECO:0000256" key="1">
    <source>
        <dbReference type="SAM" id="MobiDB-lite"/>
    </source>
</evidence>
<comment type="caution">
    <text evidence="2">The sequence shown here is derived from an EMBL/GenBank/DDBJ whole genome shotgun (WGS) entry which is preliminary data.</text>
</comment>
<proteinExistence type="predicted"/>
<protein>
    <submittedName>
        <fullName evidence="2">Uncharacterized protein</fullName>
    </submittedName>
</protein>
<feature type="compositionally biased region" description="Basic and acidic residues" evidence="1">
    <location>
        <begin position="68"/>
        <end position="87"/>
    </location>
</feature>
<sequence>MGGTHCFCGENTRSNGVGNHGTNFGSTVTPKANMCPPSLLLRLAGPGPLPSCVLSKETGDNSSHPSSRSRERRDTAVPELPSPHKVESGVGTAAADDAWCSEVGSVVQQ</sequence>
<evidence type="ECO:0000313" key="2">
    <source>
        <dbReference type="EMBL" id="KAG0525811.1"/>
    </source>
</evidence>
<feature type="region of interest" description="Disordered" evidence="1">
    <location>
        <begin position="50"/>
        <end position="93"/>
    </location>
</feature>
<gene>
    <name evidence="2" type="ORF">BDA96_06G089500</name>
</gene>